<name>A0A183ERN7_9BILA</name>
<evidence type="ECO:0000313" key="1">
    <source>
        <dbReference type="WBParaSite" id="GPUH_0002365801-mRNA-1"/>
    </source>
</evidence>
<protein>
    <submittedName>
        <fullName evidence="1">Ku domain-containing protein</fullName>
    </submittedName>
</protein>
<accession>A0A183ERN7</accession>
<organism evidence="1">
    <name type="scientific">Gongylonema pulchrum</name>
    <dbReference type="NCBI Taxonomy" id="637853"/>
    <lineage>
        <taxon>Eukaryota</taxon>
        <taxon>Metazoa</taxon>
        <taxon>Ecdysozoa</taxon>
        <taxon>Nematoda</taxon>
        <taxon>Chromadorea</taxon>
        <taxon>Rhabditida</taxon>
        <taxon>Spirurina</taxon>
        <taxon>Spiruromorpha</taxon>
        <taxon>Spiruroidea</taxon>
        <taxon>Gongylonematidae</taxon>
        <taxon>Gongylonema</taxon>
    </lineage>
</organism>
<dbReference type="AlphaFoldDB" id="A0A183ERN7"/>
<proteinExistence type="predicted"/>
<sequence length="121" mass="13201">LLLFARAADVKENGVVEVPGCAITLLDEACMDRPLPGSKISVLYYQQYTDRSRGIGIFATTDKTIVDGIQDGYFATKSAIKTESDSEAMGEEDVEEEEVFCDAVDDLSKMLPELLSPQVSD</sequence>
<dbReference type="WBParaSite" id="GPUH_0002365801-mRNA-1">
    <property type="protein sequence ID" value="GPUH_0002365801-mRNA-1"/>
    <property type="gene ID" value="GPUH_0002365801"/>
</dbReference>
<reference evidence="1" key="1">
    <citation type="submission" date="2016-06" db="UniProtKB">
        <authorList>
            <consortium name="WormBaseParasite"/>
        </authorList>
    </citation>
    <scope>IDENTIFICATION</scope>
</reference>